<comment type="caution">
    <text evidence="2">The sequence shown here is derived from an EMBL/GenBank/DDBJ whole genome shotgun (WGS) entry which is preliminary data.</text>
</comment>
<dbReference type="Proteomes" id="UP000003100">
    <property type="component" value="Unassembled WGS sequence"/>
</dbReference>
<gene>
    <name evidence="2" type="ORF">RUMHYD_00841</name>
</gene>
<keyword evidence="1" id="KW-0812">Transmembrane</keyword>
<keyword evidence="3" id="KW-1185">Reference proteome</keyword>
<dbReference type="Pfam" id="PF14270">
    <property type="entry name" value="DUF4358"/>
    <property type="match status" value="1"/>
</dbReference>
<dbReference type="AlphaFoldDB" id="C0CJ24"/>
<dbReference type="PATRIC" id="fig|476272.21.peg.3849"/>
<reference evidence="2 3" key="1">
    <citation type="submission" date="2009-01" db="EMBL/GenBank/DDBJ databases">
        <authorList>
            <person name="Fulton L."/>
            <person name="Clifton S."/>
            <person name="Fulton B."/>
            <person name="Xu J."/>
            <person name="Minx P."/>
            <person name="Pepin K.H."/>
            <person name="Johnson M."/>
            <person name="Bhonagiri V."/>
            <person name="Nash W.E."/>
            <person name="Mardis E.R."/>
            <person name="Wilson R.K."/>
        </authorList>
    </citation>
    <scope>NUCLEOTIDE SEQUENCE [LARGE SCALE GENOMIC DNA]</scope>
    <source>
        <strain evidence="3">DSM 10507 / JCM 14656 / S5a33</strain>
    </source>
</reference>
<evidence type="ECO:0000313" key="2">
    <source>
        <dbReference type="EMBL" id="EEG50231.1"/>
    </source>
</evidence>
<sequence length="161" mass="18355">MRIWKENWLSFIRYGMLMLLVVFIVALLGADKTSETKIETVEKAVEKEVPLTGMHSVQSQMVKRLYGLNVNDYEGVVLYISDSNMGAEELLIVKLADTSQAEAVESAVQTRIENQENSFEGYGVEQYQLLQEHVLDVEGNYVFFMVHKEAQKAQKAFLNNL</sequence>
<dbReference type="GeneID" id="86822006"/>
<accession>C0CJ24</accession>
<evidence type="ECO:0000256" key="1">
    <source>
        <dbReference type="SAM" id="Phobius"/>
    </source>
</evidence>
<reference evidence="2 3" key="2">
    <citation type="submission" date="2009-02" db="EMBL/GenBank/DDBJ databases">
        <title>Draft genome sequence of Blautia hydrogenotrophica DSM 10507 (Ruminococcus hydrogenotrophicus DSM 10507).</title>
        <authorList>
            <person name="Sudarsanam P."/>
            <person name="Ley R."/>
            <person name="Guruge J."/>
            <person name="Turnbaugh P.J."/>
            <person name="Mahowald M."/>
            <person name="Liep D."/>
            <person name="Gordon J."/>
        </authorList>
    </citation>
    <scope>NUCLEOTIDE SEQUENCE [LARGE SCALE GENOMIC DNA]</scope>
    <source>
        <strain evidence="3">DSM 10507 / JCM 14656 / S5a33</strain>
    </source>
</reference>
<evidence type="ECO:0000313" key="3">
    <source>
        <dbReference type="Proteomes" id="UP000003100"/>
    </source>
</evidence>
<dbReference type="eggNOG" id="ENOG5032YIB">
    <property type="taxonomic scope" value="Bacteria"/>
</dbReference>
<dbReference type="RefSeq" id="WP_005946378.1">
    <property type="nucleotide sequence ID" value="NZ_CP136423.1"/>
</dbReference>
<dbReference type="InterPro" id="IPR025648">
    <property type="entry name" value="DUF4358"/>
</dbReference>
<keyword evidence="1" id="KW-0472">Membrane</keyword>
<dbReference type="HOGENOM" id="CLU_111487_0_0_9"/>
<keyword evidence="1" id="KW-1133">Transmembrane helix</keyword>
<feature type="transmembrane region" description="Helical" evidence="1">
    <location>
        <begin position="12"/>
        <end position="30"/>
    </location>
</feature>
<evidence type="ECO:0008006" key="4">
    <source>
        <dbReference type="Google" id="ProtNLM"/>
    </source>
</evidence>
<name>C0CJ24_BLAHS</name>
<proteinExistence type="predicted"/>
<organism evidence="2 3">
    <name type="scientific">Blautia hydrogenotrophica (strain DSM 10507 / JCM 14656 / S5a33)</name>
    <name type="common">Ruminococcus hydrogenotrophicus</name>
    <dbReference type="NCBI Taxonomy" id="476272"/>
    <lineage>
        <taxon>Bacteria</taxon>
        <taxon>Bacillati</taxon>
        <taxon>Bacillota</taxon>
        <taxon>Clostridia</taxon>
        <taxon>Lachnospirales</taxon>
        <taxon>Lachnospiraceae</taxon>
        <taxon>Blautia</taxon>
    </lineage>
</organism>
<protein>
    <recommendedName>
        <fullName evidence="4">DUF4358 domain-containing protein</fullName>
    </recommendedName>
</protein>
<dbReference type="EMBL" id="ACBZ01000036">
    <property type="protein sequence ID" value="EEG50231.1"/>
    <property type="molecule type" value="Genomic_DNA"/>
</dbReference>